<dbReference type="InterPro" id="IPR016192">
    <property type="entry name" value="APOBEC/CMP_deaminase_Zn-bd"/>
</dbReference>
<evidence type="ECO:0000256" key="12">
    <source>
        <dbReference type="PIRSR" id="PIRSR606262-1"/>
    </source>
</evidence>
<dbReference type="OrthoDB" id="9795347at2"/>
<dbReference type="PANTHER" id="PTHR11644:SF2">
    <property type="entry name" value="CYTIDINE DEAMINASE"/>
    <property type="match status" value="1"/>
</dbReference>
<dbReference type="GO" id="GO:0055086">
    <property type="term" value="P:nucleobase-containing small molecule metabolic process"/>
    <property type="evidence" value="ECO:0007669"/>
    <property type="project" value="UniProtKB-ARBA"/>
</dbReference>
<proteinExistence type="inferred from homology"/>
<dbReference type="CDD" id="cd01283">
    <property type="entry name" value="cytidine_deaminase"/>
    <property type="match status" value="1"/>
</dbReference>
<keyword evidence="7 15" id="KW-0378">Hydrolase</keyword>
<protein>
    <recommendedName>
        <fullName evidence="5 15">Cytidine deaminase</fullName>
        <ecNumber evidence="4 15">3.5.4.5</ecNumber>
    </recommendedName>
    <alternativeName>
        <fullName evidence="9 15">Cytidine aminohydrolase</fullName>
    </alternativeName>
</protein>
<dbReference type="Gene3D" id="3.40.140.10">
    <property type="entry name" value="Cytidine Deaminase, domain 2"/>
    <property type="match status" value="1"/>
</dbReference>
<dbReference type="InterPro" id="IPR050202">
    <property type="entry name" value="Cyt/Deoxycyt_deaminase"/>
</dbReference>
<dbReference type="GO" id="GO:0042802">
    <property type="term" value="F:identical protein binding"/>
    <property type="evidence" value="ECO:0007669"/>
    <property type="project" value="UniProtKB-ARBA"/>
</dbReference>
<reference evidence="17 18" key="1">
    <citation type="submission" date="2015-11" db="EMBL/GenBank/DDBJ databases">
        <title>Draft genome of Sulfurovum riftiae 1812E, a member of the Epsilonproteobacteria isolated from the tube of the deep-sea hydrothermal vent tubewom Riftia pachyptila.</title>
        <authorList>
            <person name="Vetriani C."/>
            <person name="Giovannelli D."/>
        </authorList>
    </citation>
    <scope>NUCLEOTIDE SEQUENCE [LARGE SCALE GENOMIC DNA]</scope>
    <source>
        <strain evidence="17 18">1812E</strain>
    </source>
</reference>
<organism evidence="17 18">
    <name type="scientific">Sulfurovum riftiae</name>
    <dbReference type="NCBI Taxonomy" id="1630136"/>
    <lineage>
        <taxon>Bacteria</taxon>
        <taxon>Pseudomonadati</taxon>
        <taxon>Campylobacterota</taxon>
        <taxon>Epsilonproteobacteria</taxon>
        <taxon>Campylobacterales</taxon>
        <taxon>Sulfurovaceae</taxon>
        <taxon>Sulfurovum</taxon>
    </lineage>
</organism>
<evidence type="ECO:0000256" key="15">
    <source>
        <dbReference type="RuleBase" id="RU364006"/>
    </source>
</evidence>
<evidence type="ECO:0000256" key="10">
    <source>
        <dbReference type="ARBA" id="ARBA00049252"/>
    </source>
</evidence>
<keyword evidence="6 14" id="KW-0479">Metal-binding</keyword>
<dbReference type="InterPro" id="IPR002125">
    <property type="entry name" value="CMP_dCMP_dom"/>
</dbReference>
<dbReference type="PROSITE" id="PS51747">
    <property type="entry name" value="CYT_DCMP_DEAMINASES_2"/>
    <property type="match status" value="1"/>
</dbReference>
<dbReference type="GO" id="GO:0008270">
    <property type="term" value="F:zinc ion binding"/>
    <property type="evidence" value="ECO:0007669"/>
    <property type="project" value="UniProtKB-UniRule"/>
</dbReference>
<feature type="domain" description="CMP/dCMP-type deaminase" evidence="16">
    <location>
        <begin position="1"/>
        <end position="131"/>
    </location>
</feature>
<evidence type="ECO:0000313" key="17">
    <source>
        <dbReference type="EMBL" id="KYJ86617.1"/>
    </source>
</evidence>
<dbReference type="EC" id="3.5.4.5" evidence="4 15"/>
<evidence type="ECO:0000256" key="5">
    <source>
        <dbReference type="ARBA" id="ARBA00018266"/>
    </source>
</evidence>
<evidence type="ECO:0000256" key="11">
    <source>
        <dbReference type="ARBA" id="ARBA00049558"/>
    </source>
</evidence>
<evidence type="ECO:0000259" key="16">
    <source>
        <dbReference type="PROSITE" id="PS51747"/>
    </source>
</evidence>
<dbReference type="GO" id="GO:0005829">
    <property type="term" value="C:cytosol"/>
    <property type="evidence" value="ECO:0007669"/>
    <property type="project" value="TreeGrafter"/>
</dbReference>
<dbReference type="AlphaFoldDB" id="A0A151CGJ1"/>
<comment type="function">
    <text evidence="2 15">This enzyme scavenges exogenous and endogenous cytidine and 2'-deoxycytidine for UMP synthesis.</text>
</comment>
<dbReference type="Pfam" id="PF00383">
    <property type="entry name" value="dCMP_cyt_deam_1"/>
    <property type="match status" value="1"/>
</dbReference>
<dbReference type="PROSITE" id="PS00903">
    <property type="entry name" value="CYT_DCMP_DEAMINASES_1"/>
    <property type="match status" value="1"/>
</dbReference>
<sequence length="132" mass="14374">MNLFSELNNLLENAYAPYSGFHVASIVVTEEGKHYKGVNVESVAYPTTICAERNAIFSAVTEGIRPGEIKEVHILARNEEGSFIPAFPCGACRQVIAEQSLGKAKVYVYASASEVSEHTIETLLPHAFISLT</sequence>
<comment type="caution">
    <text evidence="17">The sequence shown here is derived from an EMBL/GenBank/DDBJ whole genome shotgun (WGS) entry which is preliminary data.</text>
</comment>
<evidence type="ECO:0000256" key="7">
    <source>
        <dbReference type="ARBA" id="ARBA00022801"/>
    </source>
</evidence>
<evidence type="ECO:0000256" key="2">
    <source>
        <dbReference type="ARBA" id="ARBA00003949"/>
    </source>
</evidence>
<evidence type="ECO:0000256" key="14">
    <source>
        <dbReference type="PIRSR" id="PIRSR606262-3"/>
    </source>
</evidence>
<keyword evidence="18" id="KW-1185">Reference proteome</keyword>
<dbReference type="NCBIfam" id="TIGR01354">
    <property type="entry name" value="cyt_deam_tetra"/>
    <property type="match status" value="1"/>
</dbReference>
<dbReference type="RefSeq" id="WP_082792074.1">
    <property type="nucleotide sequence ID" value="NZ_LNKT01000023.1"/>
</dbReference>
<evidence type="ECO:0000256" key="8">
    <source>
        <dbReference type="ARBA" id="ARBA00022833"/>
    </source>
</evidence>
<dbReference type="Proteomes" id="UP000075359">
    <property type="component" value="Unassembled WGS sequence"/>
</dbReference>
<dbReference type="PANTHER" id="PTHR11644">
    <property type="entry name" value="CYTIDINE DEAMINASE"/>
    <property type="match status" value="1"/>
</dbReference>
<dbReference type="GO" id="GO:0004126">
    <property type="term" value="F:cytidine deaminase activity"/>
    <property type="evidence" value="ECO:0007669"/>
    <property type="project" value="UniProtKB-UniRule"/>
</dbReference>
<evidence type="ECO:0000256" key="4">
    <source>
        <dbReference type="ARBA" id="ARBA00012783"/>
    </source>
</evidence>
<feature type="active site" description="Proton donor" evidence="12">
    <location>
        <position position="52"/>
    </location>
</feature>
<accession>A0A151CGJ1</accession>
<dbReference type="EMBL" id="LNKT01000023">
    <property type="protein sequence ID" value="KYJ86617.1"/>
    <property type="molecule type" value="Genomic_DNA"/>
</dbReference>
<evidence type="ECO:0000256" key="3">
    <source>
        <dbReference type="ARBA" id="ARBA00006576"/>
    </source>
</evidence>
<feature type="binding site" evidence="14">
    <location>
        <position position="50"/>
    </location>
    <ligand>
        <name>Zn(2+)</name>
        <dbReference type="ChEBI" id="CHEBI:29105"/>
        <note>catalytic</note>
    </ligand>
</feature>
<dbReference type="SUPFAM" id="SSF53927">
    <property type="entry name" value="Cytidine deaminase-like"/>
    <property type="match status" value="1"/>
</dbReference>
<dbReference type="GO" id="GO:0072527">
    <property type="term" value="P:pyrimidine-containing compound metabolic process"/>
    <property type="evidence" value="ECO:0007669"/>
    <property type="project" value="UniProtKB-ARBA"/>
</dbReference>
<feature type="binding site" evidence="13">
    <location>
        <begin position="39"/>
        <end position="45"/>
    </location>
    <ligand>
        <name>substrate</name>
    </ligand>
</feature>
<evidence type="ECO:0000256" key="1">
    <source>
        <dbReference type="ARBA" id="ARBA00001947"/>
    </source>
</evidence>
<comment type="similarity">
    <text evidence="3 15">Belongs to the cytidine and deoxycytidylate deaminase family.</text>
</comment>
<feature type="binding site" evidence="14">
    <location>
        <position position="92"/>
    </location>
    <ligand>
        <name>Zn(2+)</name>
        <dbReference type="ChEBI" id="CHEBI:29105"/>
        <note>catalytic</note>
    </ligand>
</feature>
<name>A0A151CGJ1_9BACT</name>
<gene>
    <name evidence="17" type="ORF">AS592_07395</name>
</gene>
<dbReference type="NCBIfam" id="NF004064">
    <property type="entry name" value="PRK05578.1"/>
    <property type="match status" value="1"/>
</dbReference>
<keyword evidence="8 14" id="KW-0862">Zinc</keyword>
<feature type="binding site" evidence="14">
    <location>
        <position position="89"/>
    </location>
    <ligand>
        <name>Zn(2+)</name>
        <dbReference type="ChEBI" id="CHEBI:29105"/>
        <note>catalytic</note>
    </ligand>
</feature>
<comment type="catalytic activity">
    <reaction evidence="11 15">
        <text>cytidine + H2O + H(+) = uridine + NH4(+)</text>
        <dbReference type="Rhea" id="RHEA:16069"/>
        <dbReference type="ChEBI" id="CHEBI:15377"/>
        <dbReference type="ChEBI" id="CHEBI:15378"/>
        <dbReference type="ChEBI" id="CHEBI:16704"/>
        <dbReference type="ChEBI" id="CHEBI:17562"/>
        <dbReference type="ChEBI" id="CHEBI:28938"/>
        <dbReference type="EC" id="3.5.4.5"/>
    </reaction>
</comment>
<dbReference type="STRING" id="1630136.AS592_07395"/>
<comment type="catalytic activity">
    <reaction evidence="10 15">
        <text>2'-deoxycytidine + H2O + H(+) = 2'-deoxyuridine + NH4(+)</text>
        <dbReference type="Rhea" id="RHEA:13433"/>
        <dbReference type="ChEBI" id="CHEBI:15377"/>
        <dbReference type="ChEBI" id="CHEBI:15378"/>
        <dbReference type="ChEBI" id="CHEBI:15698"/>
        <dbReference type="ChEBI" id="CHEBI:16450"/>
        <dbReference type="ChEBI" id="CHEBI:28938"/>
        <dbReference type="EC" id="3.5.4.5"/>
    </reaction>
</comment>
<evidence type="ECO:0000256" key="6">
    <source>
        <dbReference type="ARBA" id="ARBA00022723"/>
    </source>
</evidence>
<dbReference type="InterPro" id="IPR006262">
    <property type="entry name" value="Cyt_deam_tetra"/>
</dbReference>
<evidence type="ECO:0000313" key="18">
    <source>
        <dbReference type="Proteomes" id="UP000075359"/>
    </source>
</evidence>
<evidence type="ECO:0000256" key="13">
    <source>
        <dbReference type="PIRSR" id="PIRSR606262-2"/>
    </source>
</evidence>
<evidence type="ECO:0000256" key="9">
    <source>
        <dbReference type="ARBA" id="ARBA00032005"/>
    </source>
</evidence>
<dbReference type="InterPro" id="IPR016193">
    <property type="entry name" value="Cytidine_deaminase-like"/>
</dbReference>
<comment type="cofactor">
    <cofactor evidence="1 14 15">
        <name>Zn(2+)</name>
        <dbReference type="ChEBI" id="CHEBI:29105"/>
    </cofactor>
</comment>